<dbReference type="CDD" id="cd09019">
    <property type="entry name" value="galactose_mutarotase_like"/>
    <property type="match status" value="1"/>
</dbReference>
<reference evidence="4" key="1">
    <citation type="submission" date="2023-10" db="EMBL/GenBank/DDBJ databases">
        <authorList>
            <person name="Noh H."/>
        </authorList>
    </citation>
    <scope>NUCLEOTIDE SEQUENCE</scope>
    <source>
        <strain evidence="4">DUCC4014</strain>
    </source>
</reference>
<dbReference type="Gene3D" id="2.70.98.10">
    <property type="match status" value="1"/>
</dbReference>
<keyword evidence="2" id="KW-0413">Isomerase</keyword>
<dbReference type="AlphaFoldDB" id="A0AAF1BFV9"/>
<dbReference type="Pfam" id="PF01263">
    <property type="entry name" value="Aldose_epim"/>
    <property type="match status" value="1"/>
</dbReference>
<dbReference type="InterPro" id="IPR008183">
    <property type="entry name" value="Aldose_1/G6P_1-epimerase"/>
</dbReference>
<evidence type="ECO:0000313" key="4">
    <source>
        <dbReference type="EMBL" id="WOO78731.1"/>
    </source>
</evidence>
<evidence type="ECO:0000313" key="5">
    <source>
        <dbReference type="Proteomes" id="UP000827549"/>
    </source>
</evidence>
<dbReference type="GO" id="GO:0030246">
    <property type="term" value="F:carbohydrate binding"/>
    <property type="evidence" value="ECO:0007669"/>
    <property type="project" value="InterPro"/>
</dbReference>
<keyword evidence="3" id="KW-0119">Carbohydrate metabolism</keyword>
<dbReference type="GO" id="GO:0004034">
    <property type="term" value="F:aldose 1-epimerase activity"/>
    <property type="evidence" value="ECO:0007669"/>
    <property type="project" value="TreeGrafter"/>
</dbReference>
<protein>
    <submittedName>
        <fullName evidence="4">Aldose 1-epimerase</fullName>
    </submittedName>
</protein>
<name>A0AAF1BFV9_9TREE</name>
<organism evidence="4 5">
    <name type="scientific">Vanrija pseudolonga</name>
    <dbReference type="NCBI Taxonomy" id="143232"/>
    <lineage>
        <taxon>Eukaryota</taxon>
        <taxon>Fungi</taxon>
        <taxon>Dikarya</taxon>
        <taxon>Basidiomycota</taxon>
        <taxon>Agaricomycotina</taxon>
        <taxon>Tremellomycetes</taxon>
        <taxon>Trichosporonales</taxon>
        <taxon>Trichosporonaceae</taxon>
        <taxon>Vanrija</taxon>
    </lineage>
</organism>
<dbReference type="InterPro" id="IPR047215">
    <property type="entry name" value="Galactose_mutarotase-like"/>
</dbReference>
<dbReference type="PANTHER" id="PTHR10091">
    <property type="entry name" value="ALDOSE-1-EPIMERASE"/>
    <property type="match status" value="1"/>
</dbReference>
<keyword evidence="5" id="KW-1185">Reference proteome</keyword>
<evidence type="ECO:0000256" key="2">
    <source>
        <dbReference type="ARBA" id="ARBA00023235"/>
    </source>
</evidence>
<sequence length="367" mass="38848">MSFAALSASSAAPRSAAGLKVITIKAEGIEASFIPYGARLVSLRVPDRTGAWREVNEGYADPAQYHAEKGNAYFGAVVGRYANRMAHGRFSLGGKTFQVTNNDHGGQNALHGGVRGYDARDWAVEASTDTSVTFALGDDGFEGFPGKVLVHATYTVAKGTLRVALTALPLDEATPILLTTHAYFNLSSTLAPTVLDDVLHVPQGSRVVAVDGISVPTGEVLTVSGDHPLNYTAPRVVRDGAQGAKFCGEGGVGIDNCFVFDRPEAPNSASVGPAQVILASKATGIRLSVHTNQPAIQLYSGNGFDGSVETQLGKAEQYSSMAIEPQGWIDAVNHPEWGYNDVYSPARAQYVNISEYVFDTVPEGQEI</sequence>
<dbReference type="GeneID" id="87805518"/>
<dbReference type="SUPFAM" id="SSF74650">
    <property type="entry name" value="Galactose mutarotase-like"/>
    <property type="match status" value="1"/>
</dbReference>
<dbReference type="GO" id="GO:0006006">
    <property type="term" value="P:glucose metabolic process"/>
    <property type="evidence" value="ECO:0007669"/>
    <property type="project" value="TreeGrafter"/>
</dbReference>
<accession>A0AAF1BFV9</accession>
<dbReference type="GO" id="GO:0033499">
    <property type="term" value="P:galactose catabolic process via UDP-galactose, Leloir pathway"/>
    <property type="evidence" value="ECO:0007669"/>
    <property type="project" value="TreeGrafter"/>
</dbReference>
<comment type="similarity">
    <text evidence="1">Belongs to the aldose epimerase family.</text>
</comment>
<gene>
    <name evidence="4" type="primary">ARB_05372</name>
    <name evidence="4" type="ORF">LOC62_02G002270</name>
</gene>
<dbReference type="EMBL" id="CP086715">
    <property type="protein sequence ID" value="WOO78731.1"/>
    <property type="molecule type" value="Genomic_DNA"/>
</dbReference>
<dbReference type="Proteomes" id="UP000827549">
    <property type="component" value="Chromosome 2"/>
</dbReference>
<dbReference type="InterPro" id="IPR014718">
    <property type="entry name" value="GH-type_carb-bd"/>
</dbReference>
<evidence type="ECO:0000256" key="1">
    <source>
        <dbReference type="ARBA" id="ARBA00006206"/>
    </source>
</evidence>
<dbReference type="InterPro" id="IPR011013">
    <property type="entry name" value="Gal_mutarotase_sf_dom"/>
</dbReference>
<dbReference type="PANTHER" id="PTHR10091:SF6">
    <property type="entry name" value="1-EPIMERASE, PUTATIVE (AFU_ORTHOLOGUE AFUA_3G13240)-RELATED"/>
    <property type="match status" value="1"/>
</dbReference>
<proteinExistence type="inferred from homology"/>
<evidence type="ECO:0000256" key="3">
    <source>
        <dbReference type="ARBA" id="ARBA00023277"/>
    </source>
</evidence>
<dbReference type="RefSeq" id="XP_062624763.1">
    <property type="nucleotide sequence ID" value="XM_062768779.1"/>
</dbReference>